<dbReference type="CDD" id="cd04301">
    <property type="entry name" value="NAT_SF"/>
    <property type="match status" value="1"/>
</dbReference>
<keyword evidence="2" id="KW-1185">Reference proteome</keyword>
<organism evidence="1 2">
    <name type="scientific">Providencia stuartii</name>
    <dbReference type="NCBI Taxonomy" id="588"/>
    <lineage>
        <taxon>Bacteria</taxon>
        <taxon>Pseudomonadati</taxon>
        <taxon>Pseudomonadota</taxon>
        <taxon>Gammaproteobacteria</taxon>
        <taxon>Enterobacterales</taxon>
        <taxon>Morganellaceae</taxon>
        <taxon>Providencia</taxon>
    </lineage>
</organism>
<evidence type="ECO:0000313" key="1">
    <source>
        <dbReference type="EMBL" id="OHT23750.1"/>
    </source>
</evidence>
<dbReference type="Gene3D" id="3.40.630.30">
    <property type="match status" value="1"/>
</dbReference>
<accession>A0A1S1HTS8</accession>
<proteinExistence type="predicted"/>
<protein>
    <submittedName>
        <fullName evidence="1">Acetyltransferase</fullName>
    </submittedName>
</protein>
<dbReference type="GeneID" id="92279158"/>
<dbReference type="SUPFAM" id="SSF55729">
    <property type="entry name" value="Acyl-CoA N-acyltransferases (Nat)"/>
    <property type="match status" value="1"/>
</dbReference>
<dbReference type="InterPro" id="IPR016181">
    <property type="entry name" value="Acyl_CoA_acyltransferase"/>
</dbReference>
<dbReference type="InterPro" id="IPR051531">
    <property type="entry name" value="N-acetyltransferase"/>
</dbReference>
<evidence type="ECO:0000313" key="2">
    <source>
        <dbReference type="Proteomes" id="UP000179588"/>
    </source>
</evidence>
<dbReference type="Pfam" id="PF13302">
    <property type="entry name" value="Acetyltransf_3"/>
    <property type="match status" value="1"/>
</dbReference>
<dbReference type="PROSITE" id="PS51186">
    <property type="entry name" value="GNAT"/>
    <property type="match status" value="1"/>
</dbReference>
<dbReference type="OrthoDB" id="9801656at2"/>
<dbReference type="RefSeq" id="WP_070928661.1">
    <property type="nucleotide sequence ID" value="NZ_CANMXG010000004.1"/>
</dbReference>
<dbReference type="InterPro" id="IPR000182">
    <property type="entry name" value="GNAT_dom"/>
</dbReference>
<dbReference type="Proteomes" id="UP000179588">
    <property type="component" value="Unassembled WGS sequence"/>
</dbReference>
<dbReference type="PANTHER" id="PTHR43792">
    <property type="entry name" value="GNAT FAMILY, PUTATIVE (AFU_ORTHOLOGUE AFUA_3G00765)-RELATED-RELATED"/>
    <property type="match status" value="1"/>
</dbReference>
<gene>
    <name evidence="1" type="ORF">A3Q29_19960</name>
</gene>
<sequence>MTSFSGTIPQLETERLILSGHQQSDFAALTQLWATEAMVQHIGGVPSTERESWMRMLAYGGLWPILGFGYWAVREKHTRRYVGDLGFADFHRIIQPPVKGIPEAGWVIAPEFQGKGYATEAMQAALNWLSDLNQFERSICFVASENTPSLRVALKLGYIVQKDVIMNGTSSVLLEKKL</sequence>
<dbReference type="PANTHER" id="PTHR43792:SF1">
    <property type="entry name" value="N-ACETYLTRANSFERASE DOMAIN-CONTAINING PROTEIN"/>
    <property type="match status" value="1"/>
</dbReference>
<comment type="caution">
    <text evidence="1">The sequence shown here is derived from an EMBL/GenBank/DDBJ whole genome shotgun (WGS) entry which is preliminary data.</text>
</comment>
<dbReference type="GO" id="GO:0016747">
    <property type="term" value="F:acyltransferase activity, transferring groups other than amino-acyl groups"/>
    <property type="evidence" value="ECO:0007669"/>
    <property type="project" value="InterPro"/>
</dbReference>
<name>A0A1S1HTS8_PROST</name>
<keyword evidence="1" id="KW-0808">Transferase</keyword>
<dbReference type="EMBL" id="LVIE01000172">
    <property type="protein sequence ID" value="OHT23750.1"/>
    <property type="molecule type" value="Genomic_DNA"/>
</dbReference>
<reference evidence="1 2" key="1">
    <citation type="submission" date="2016-03" db="EMBL/GenBank/DDBJ databases">
        <title>Genome sequence of Providencia stuartii strain, isolated from the salivary glands of larval Lucilia sericata.</title>
        <authorList>
            <person name="Yuan Y."/>
            <person name="Zhang Y."/>
            <person name="Fu S."/>
            <person name="Crippen T.L."/>
            <person name="Visi D."/>
            <person name="Benbow M.E."/>
            <person name="Allen M."/>
            <person name="Tomberlin J.K."/>
            <person name="Sze S.-H."/>
            <person name="Tarone A.M."/>
        </authorList>
    </citation>
    <scope>NUCLEOTIDE SEQUENCE [LARGE SCALE GENOMIC DNA]</scope>
    <source>
        <strain evidence="1 2">Crippen</strain>
    </source>
</reference>
<dbReference type="AlphaFoldDB" id="A0A1S1HTS8"/>